<dbReference type="PANTHER" id="PTHR42966">
    <property type="entry name" value="N-ACETYLNEURAMINATE SYNTHASE"/>
    <property type="match status" value="1"/>
</dbReference>
<comment type="caution">
    <text evidence="2">The sequence shown here is derived from an EMBL/GenBank/DDBJ whole genome shotgun (WGS) entry which is preliminary data.</text>
</comment>
<dbReference type="InterPro" id="IPR013785">
    <property type="entry name" value="Aldolase_TIM"/>
</dbReference>
<name>A0A0F9DPN1_9ZZZZ</name>
<dbReference type="Pfam" id="PF03102">
    <property type="entry name" value="NeuB"/>
    <property type="match status" value="1"/>
</dbReference>
<organism evidence="2">
    <name type="scientific">marine sediment metagenome</name>
    <dbReference type="NCBI Taxonomy" id="412755"/>
    <lineage>
        <taxon>unclassified sequences</taxon>
        <taxon>metagenomes</taxon>
        <taxon>ecological metagenomes</taxon>
    </lineage>
</organism>
<dbReference type="GO" id="GO:0047444">
    <property type="term" value="F:N-acylneuraminate-9-phosphate synthase activity"/>
    <property type="evidence" value="ECO:0007669"/>
    <property type="project" value="TreeGrafter"/>
</dbReference>
<sequence>IRETERPVIMSIGMSTLEQIRTAVKTLGGNNAPITLMVCTSAYPCPIDKLNLNRILSLKKYFPMFRIGYSGHEVGLWTTLCAVAMGAQVVERHFTLDRSMKGSDHAASLEPKGMALLVREIRAFEEAQGVGNLGPVDIERPAMDSLRRYK</sequence>
<dbReference type="SUPFAM" id="SSF51569">
    <property type="entry name" value="Aldolase"/>
    <property type="match status" value="1"/>
</dbReference>
<dbReference type="Gene3D" id="3.20.20.70">
    <property type="entry name" value="Aldolase class I"/>
    <property type="match status" value="1"/>
</dbReference>
<evidence type="ECO:0000259" key="1">
    <source>
        <dbReference type="Pfam" id="PF03102"/>
    </source>
</evidence>
<feature type="domain" description="PseI/NeuA/B-like" evidence="1">
    <location>
        <begin position="2"/>
        <end position="131"/>
    </location>
</feature>
<gene>
    <name evidence="2" type="ORF">LCGC14_2252410</name>
</gene>
<protein>
    <recommendedName>
        <fullName evidence="1">PseI/NeuA/B-like domain-containing protein</fullName>
    </recommendedName>
</protein>
<dbReference type="GO" id="GO:0016051">
    <property type="term" value="P:carbohydrate biosynthetic process"/>
    <property type="evidence" value="ECO:0007669"/>
    <property type="project" value="InterPro"/>
</dbReference>
<feature type="non-terminal residue" evidence="2">
    <location>
        <position position="1"/>
    </location>
</feature>
<dbReference type="InterPro" id="IPR013132">
    <property type="entry name" value="PseI/NeuA/B-like_N"/>
</dbReference>
<dbReference type="PANTHER" id="PTHR42966:SF3">
    <property type="entry name" value="BLR5971 PROTEIN"/>
    <property type="match status" value="1"/>
</dbReference>
<proteinExistence type="predicted"/>
<accession>A0A0F9DPN1</accession>
<dbReference type="AlphaFoldDB" id="A0A0F9DPN1"/>
<evidence type="ECO:0000313" key="2">
    <source>
        <dbReference type="EMBL" id="KKL55741.1"/>
    </source>
</evidence>
<reference evidence="2" key="1">
    <citation type="journal article" date="2015" name="Nature">
        <title>Complex archaea that bridge the gap between prokaryotes and eukaryotes.</title>
        <authorList>
            <person name="Spang A."/>
            <person name="Saw J.H."/>
            <person name="Jorgensen S.L."/>
            <person name="Zaremba-Niedzwiedzka K."/>
            <person name="Martijn J."/>
            <person name="Lind A.E."/>
            <person name="van Eijk R."/>
            <person name="Schleper C."/>
            <person name="Guy L."/>
            <person name="Ettema T.J."/>
        </authorList>
    </citation>
    <scope>NUCLEOTIDE SEQUENCE</scope>
</reference>
<dbReference type="EMBL" id="LAZR01030732">
    <property type="protein sequence ID" value="KKL55741.1"/>
    <property type="molecule type" value="Genomic_DNA"/>
</dbReference>
<dbReference type="InterPro" id="IPR051690">
    <property type="entry name" value="PseI-like"/>
</dbReference>